<keyword evidence="6" id="KW-1185">Reference proteome</keyword>
<dbReference type="PANTHER" id="PTHR43479:SF11">
    <property type="entry name" value="ACREF_ENVCD OPERON REPRESSOR-RELATED"/>
    <property type="match status" value="1"/>
</dbReference>
<evidence type="ECO:0000256" key="3">
    <source>
        <dbReference type="PROSITE-ProRule" id="PRU00335"/>
    </source>
</evidence>
<dbReference type="Pfam" id="PF00440">
    <property type="entry name" value="TetR_N"/>
    <property type="match status" value="1"/>
</dbReference>
<proteinExistence type="predicted"/>
<name>A0A3M8H130_9BACI</name>
<reference evidence="5 6" key="1">
    <citation type="journal article" date="2014" name="Int. J. Syst. Evol. Microbiol.">
        <title>Lysinibacillus halotolerans sp. nov., isolated from saline-alkaline soil.</title>
        <authorList>
            <person name="Kong D."/>
            <person name="Wang Y."/>
            <person name="Zhao B."/>
            <person name="Li Y."/>
            <person name="Song J."/>
            <person name="Zhai Y."/>
            <person name="Zhang C."/>
            <person name="Wang H."/>
            <person name="Chen X."/>
            <person name="Zhao B."/>
            <person name="Ruan Z."/>
        </authorList>
    </citation>
    <scope>NUCLEOTIDE SEQUENCE [LARGE SCALE GENOMIC DNA]</scope>
    <source>
        <strain evidence="5 6">MCCC 1A12703</strain>
    </source>
</reference>
<organism evidence="5 6">
    <name type="scientific">Lysinibacillus halotolerans</name>
    <dbReference type="NCBI Taxonomy" id="1368476"/>
    <lineage>
        <taxon>Bacteria</taxon>
        <taxon>Bacillati</taxon>
        <taxon>Bacillota</taxon>
        <taxon>Bacilli</taxon>
        <taxon>Bacillales</taxon>
        <taxon>Bacillaceae</taxon>
        <taxon>Lysinibacillus</taxon>
    </lineage>
</organism>
<dbReference type="PANTHER" id="PTHR43479">
    <property type="entry name" value="ACREF/ENVCD OPERON REPRESSOR-RELATED"/>
    <property type="match status" value="1"/>
</dbReference>
<evidence type="ECO:0000313" key="6">
    <source>
        <dbReference type="Proteomes" id="UP000279909"/>
    </source>
</evidence>
<feature type="DNA-binding region" description="H-T-H motif" evidence="3">
    <location>
        <begin position="32"/>
        <end position="51"/>
    </location>
</feature>
<evidence type="ECO:0000259" key="4">
    <source>
        <dbReference type="PROSITE" id="PS50977"/>
    </source>
</evidence>
<evidence type="ECO:0000256" key="2">
    <source>
        <dbReference type="ARBA" id="ARBA00023125"/>
    </source>
</evidence>
<evidence type="ECO:0000313" key="5">
    <source>
        <dbReference type="EMBL" id="RNC96161.1"/>
    </source>
</evidence>
<dbReference type="OrthoDB" id="9814200at2"/>
<gene>
    <name evidence="5" type="ORF">EC501_17640</name>
</gene>
<accession>A0A3M8H130</accession>
<dbReference type="Gene3D" id="1.10.357.10">
    <property type="entry name" value="Tetracycline Repressor, domain 2"/>
    <property type="match status" value="1"/>
</dbReference>
<dbReference type="GO" id="GO:0003677">
    <property type="term" value="F:DNA binding"/>
    <property type="evidence" value="ECO:0007669"/>
    <property type="project" value="UniProtKB-UniRule"/>
</dbReference>
<protein>
    <submittedName>
        <fullName evidence="5">TetR/AcrR family transcriptional regulator</fullName>
    </submittedName>
</protein>
<dbReference type="Proteomes" id="UP000279909">
    <property type="component" value="Unassembled WGS sequence"/>
</dbReference>
<comment type="caution">
    <text evidence="5">The sequence shown here is derived from an EMBL/GenBank/DDBJ whole genome shotgun (WGS) entry which is preliminary data.</text>
</comment>
<evidence type="ECO:0000256" key="1">
    <source>
        <dbReference type="ARBA" id="ARBA00022491"/>
    </source>
</evidence>
<dbReference type="InterPro" id="IPR001647">
    <property type="entry name" value="HTH_TetR"/>
</dbReference>
<keyword evidence="2 3" id="KW-0238">DNA-binding</keyword>
<dbReference type="AlphaFoldDB" id="A0A3M8H130"/>
<sequence length="214" mass="24622">MARNKYPEQTIEKILNVAQKLFLEKGFDQTTIQDIVDGLEGMTRGAVYHHFKSKDEIMEALINRMFLEHNPFDELRNRSDLNGLQKLKLAVTLNQSNQEGIRISEQALPLLQNPRILAGMIESNRRNLSPLWLELMQEGIADGSIQTAYAKELSELLPLLEIWLMPTVYPASPEEMIHKFIFISDMLTKMGLPLFDEEMVSSTIQQQLHRLAEK</sequence>
<keyword evidence="1" id="KW-0678">Repressor</keyword>
<dbReference type="EMBL" id="RHLQ01000078">
    <property type="protein sequence ID" value="RNC96161.1"/>
    <property type="molecule type" value="Genomic_DNA"/>
</dbReference>
<dbReference type="InterPro" id="IPR009057">
    <property type="entry name" value="Homeodomain-like_sf"/>
</dbReference>
<dbReference type="PROSITE" id="PS50977">
    <property type="entry name" value="HTH_TETR_2"/>
    <property type="match status" value="1"/>
</dbReference>
<dbReference type="InterPro" id="IPR050624">
    <property type="entry name" value="HTH-type_Tx_Regulator"/>
</dbReference>
<dbReference type="SUPFAM" id="SSF46689">
    <property type="entry name" value="Homeodomain-like"/>
    <property type="match status" value="1"/>
</dbReference>
<feature type="domain" description="HTH tetR-type" evidence="4">
    <location>
        <begin position="8"/>
        <end position="69"/>
    </location>
</feature>